<evidence type="ECO:0000259" key="1">
    <source>
        <dbReference type="Pfam" id="PF01593"/>
    </source>
</evidence>
<dbReference type="Pfam" id="PF13450">
    <property type="entry name" value="NAD_binding_8"/>
    <property type="match status" value="1"/>
</dbReference>
<sequence>MKIGVIGAGMSGLMAARTLQAAGHDVEVIEKGKSVGGRLATRRINDGQADHGAVYFTVRSDHFKHEVKEWESAGLVNEWFADPYPRYAGTNGMNKIAKYLARDLNVRLNEKVVSLSPEDGVTLSASDQLNYDAVILTAPLPQAADLLESSTLSLTAADKKLREHIFEPAFVGLIELEKNIQVGEYGLLDEELPEGVLKIVNNADKGMSESSILSVYMTGDWSEAWFDREEEALSEILRLTNQQLEGLEVTSKQLKRWRYAQAKQVFNAPFYKLENHPVWLCGDTFLEPDDPSGRTRVESAYISGISVANQIAKSIN</sequence>
<gene>
    <name evidence="2" type="ORF">E2626_06835</name>
</gene>
<dbReference type="EMBL" id="SORX01000003">
    <property type="protein sequence ID" value="TFE02289.1"/>
    <property type="molecule type" value="Genomic_DNA"/>
</dbReference>
<feature type="domain" description="Amine oxidase" evidence="1">
    <location>
        <begin position="89"/>
        <end position="266"/>
    </location>
</feature>
<dbReference type="PANTHER" id="PTHR16128">
    <property type="entry name" value="FAD/NAD(P)-BINDING OXIDOREDUCTASE FAMILY PROTEIN"/>
    <property type="match status" value="1"/>
</dbReference>
<dbReference type="OrthoDB" id="5792777at2"/>
<evidence type="ECO:0000313" key="3">
    <source>
        <dbReference type="Proteomes" id="UP000297776"/>
    </source>
</evidence>
<dbReference type="InterPro" id="IPR002937">
    <property type="entry name" value="Amino_oxidase"/>
</dbReference>
<reference evidence="2 3" key="1">
    <citation type="submission" date="2019-03" db="EMBL/GenBank/DDBJ databases">
        <authorList>
            <person name="Yang Y."/>
        </authorList>
    </citation>
    <scope>NUCLEOTIDE SEQUENCE [LARGE SCALE GENOMIC DNA]</scope>
    <source>
        <strain evidence="2 3">ASL-1</strain>
    </source>
</reference>
<proteinExistence type="predicted"/>
<dbReference type="SUPFAM" id="SSF51905">
    <property type="entry name" value="FAD/NAD(P)-binding domain"/>
    <property type="match status" value="1"/>
</dbReference>
<accession>A0A4Y8LKJ8</accession>
<dbReference type="GO" id="GO:0016491">
    <property type="term" value="F:oxidoreductase activity"/>
    <property type="evidence" value="ECO:0007669"/>
    <property type="project" value="InterPro"/>
</dbReference>
<dbReference type="InterPro" id="IPR036188">
    <property type="entry name" value="FAD/NAD-bd_sf"/>
</dbReference>
<name>A0A4Y8LKJ8_9BACL</name>
<dbReference type="RefSeq" id="WP_134380990.1">
    <property type="nucleotide sequence ID" value="NZ_SORX01000003.1"/>
</dbReference>
<dbReference type="AlphaFoldDB" id="A0A4Y8LKJ8"/>
<dbReference type="Proteomes" id="UP000297776">
    <property type="component" value="Unassembled WGS sequence"/>
</dbReference>
<organism evidence="2 3">
    <name type="scientific">Jeotgalibacillus salarius</name>
    <dbReference type="NCBI Taxonomy" id="546023"/>
    <lineage>
        <taxon>Bacteria</taxon>
        <taxon>Bacillati</taxon>
        <taxon>Bacillota</taxon>
        <taxon>Bacilli</taxon>
        <taxon>Bacillales</taxon>
        <taxon>Caryophanaceae</taxon>
        <taxon>Jeotgalibacillus</taxon>
    </lineage>
</organism>
<keyword evidence="3" id="KW-1185">Reference proteome</keyword>
<dbReference type="Gene3D" id="3.90.660.10">
    <property type="match status" value="1"/>
</dbReference>
<dbReference type="Pfam" id="PF01593">
    <property type="entry name" value="Amino_oxidase"/>
    <property type="match status" value="1"/>
</dbReference>
<comment type="caution">
    <text evidence="2">The sequence shown here is derived from an EMBL/GenBank/DDBJ whole genome shotgun (WGS) entry which is preliminary data.</text>
</comment>
<dbReference type="PANTHER" id="PTHR16128:SF5">
    <property type="entry name" value="FAD_NAD(P)-BINDING OXIDOREDUCTASE FAMILY PROTEIN"/>
    <property type="match status" value="1"/>
</dbReference>
<evidence type="ECO:0000313" key="2">
    <source>
        <dbReference type="EMBL" id="TFE02289.1"/>
    </source>
</evidence>
<dbReference type="Gene3D" id="3.50.50.60">
    <property type="entry name" value="FAD/NAD(P)-binding domain"/>
    <property type="match status" value="1"/>
</dbReference>
<protein>
    <submittedName>
        <fullName evidence="2">FAD-binding protein</fullName>
    </submittedName>
</protein>